<dbReference type="Proteomes" id="UP000800235">
    <property type="component" value="Unassembled WGS sequence"/>
</dbReference>
<organism evidence="3 4">
    <name type="scientific">Tothia fuscella</name>
    <dbReference type="NCBI Taxonomy" id="1048955"/>
    <lineage>
        <taxon>Eukaryota</taxon>
        <taxon>Fungi</taxon>
        <taxon>Dikarya</taxon>
        <taxon>Ascomycota</taxon>
        <taxon>Pezizomycotina</taxon>
        <taxon>Dothideomycetes</taxon>
        <taxon>Pleosporomycetidae</taxon>
        <taxon>Venturiales</taxon>
        <taxon>Cylindrosympodiaceae</taxon>
        <taxon>Tothia</taxon>
    </lineage>
</organism>
<accession>A0A9P4NW96</accession>
<evidence type="ECO:0000313" key="4">
    <source>
        <dbReference type="Proteomes" id="UP000800235"/>
    </source>
</evidence>
<dbReference type="InterPro" id="IPR054246">
    <property type="entry name" value="DUF6973"/>
</dbReference>
<keyword evidence="4" id="KW-1185">Reference proteome</keyword>
<name>A0A9P4NW96_9PEZI</name>
<evidence type="ECO:0000313" key="3">
    <source>
        <dbReference type="EMBL" id="KAF2432311.1"/>
    </source>
</evidence>
<dbReference type="EMBL" id="MU007027">
    <property type="protein sequence ID" value="KAF2432311.1"/>
    <property type="molecule type" value="Genomic_DNA"/>
</dbReference>
<comment type="caution">
    <text evidence="3">The sequence shown here is derived from an EMBL/GenBank/DDBJ whole genome shotgun (WGS) entry which is preliminary data.</text>
</comment>
<feature type="signal peptide" evidence="1">
    <location>
        <begin position="1"/>
        <end position="19"/>
    </location>
</feature>
<keyword evidence="1" id="KW-0732">Signal</keyword>
<dbReference type="OrthoDB" id="9991842at2759"/>
<feature type="domain" description="DUF6973" evidence="2">
    <location>
        <begin position="46"/>
        <end position="135"/>
    </location>
</feature>
<evidence type="ECO:0000256" key="1">
    <source>
        <dbReference type="SAM" id="SignalP"/>
    </source>
</evidence>
<feature type="chain" id="PRO_5040255051" description="DUF6973 domain-containing protein" evidence="1">
    <location>
        <begin position="20"/>
        <end position="156"/>
    </location>
</feature>
<sequence>MHNYLTVPILLCLSAAVTSHPLQERAYDGGGNPLESDYCSWKHPTHWSNCYTAKGDADTSLAAAEQLFPTSTHNGKGDAFRHCYWNALMTIHMGEGKAKIFGDMHENGTPNNPPREKAMDLANNARGRSVGTSERYVGAAKEKCRSLAVDGSLVTL</sequence>
<dbReference type="Pfam" id="PF22322">
    <property type="entry name" value="DUF6973"/>
    <property type="match status" value="1"/>
</dbReference>
<reference evidence="3" key="1">
    <citation type="journal article" date="2020" name="Stud. Mycol.">
        <title>101 Dothideomycetes genomes: a test case for predicting lifestyles and emergence of pathogens.</title>
        <authorList>
            <person name="Haridas S."/>
            <person name="Albert R."/>
            <person name="Binder M."/>
            <person name="Bloem J."/>
            <person name="Labutti K."/>
            <person name="Salamov A."/>
            <person name="Andreopoulos B."/>
            <person name="Baker S."/>
            <person name="Barry K."/>
            <person name="Bills G."/>
            <person name="Bluhm B."/>
            <person name="Cannon C."/>
            <person name="Castanera R."/>
            <person name="Culley D."/>
            <person name="Daum C."/>
            <person name="Ezra D."/>
            <person name="Gonzalez J."/>
            <person name="Henrissat B."/>
            <person name="Kuo A."/>
            <person name="Liang C."/>
            <person name="Lipzen A."/>
            <person name="Lutzoni F."/>
            <person name="Magnuson J."/>
            <person name="Mondo S."/>
            <person name="Nolan M."/>
            <person name="Ohm R."/>
            <person name="Pangilinan J."/>
            <person name="Park H.-J."/>
            <person name="Ramirez L."/>
            <person name="Alfaro M."/>
            <person name="Sun H."/>
            <person name="Tritt A."/>
            <person name="Yoshinaga Y."/>
            <person name="Zwiers L.-H."/>
            <person name="Turgeon B."/>
            <person name="Goodwin S."/>
            <person name="Spatafora J."/>
            <person name="Crous P."/>
            <person name="Grigoriev I."/>
        </authorList>
    </citation>
    <scope>NUCLEOTIDE SEQUENCE</scope>
    <source>
        <strain evidence="3">CBS 130266</strain>
    </source>
</reference>
<dbReference type="AlphaFoldDB" id="A0A9P4NW96"/>
<protein>
    <recommendedName>
        <fullName evidence="2">DUF6973 domain-containing protein</fullName>
    </recommendedName>
</protein>
<proteinExistence type="predicted"/>
<gene>
    <name evidence="3" type="ORF">EJ08DRAFT_648359</name>
</gene>
<evidence type="ECO:0000259" key="2">
    <source>
        <dbReference type="Pfam" id="PF22322"/>
    </source>
</evidence>